<reference evidence="3 4" key="1">
    <citation type="journal article" date="2011" name="J. Bacteriol.">
        <title>Complete genome sequences of two hemotropic Mycoplasmas, Mycoplasma haemofelis strain Ohio2 and Mycoplasma suis strain Illinois.</title>
        <authorList>
            <person name="Messick J.B."/>
            <person name="Santos A.P."/>
            <person name="Guimaraes A.M."/>
        </authorList>
    </citation>
    <scope>NUCLEOTIDE SEQUENCE [LARGE SCALE GENOMIC DNA]</scope>
    <source>
        <strain evidence="3 4">Illinois</strain>
    </source>
</reference>
<dbReference type="STRING" id="768700.MSU_0484"/>
<dbReference type="InterPro" id="IPR051647">
    <property type="entry name" value="Mediator_comp_sub12"/>
</dbReference>
<feature type="compositionally biased region" description="Low complexity" evidence="2">
    <location>
        <begin position="176"/>
        <end position="191"/>
    </location>
</feature>
<feature type="region of interest" description="Disordered" evidence="2">
    <location>
        <begin position="479"/>
        <end position="514"/>
    </location>
</feature>
<dbReference type="KEGG" id="mss:MSU_0484"/>
<feature type="compositionally biased region" description="Polar residues" evidence="2">
    <location>
        <begin position="164"/>
        <end position="175"/>
    </location>
</feature>
<feature type="compositionally biased region" description="Polar residues" evidence="2">
    <location>
        <begin position="192"/>
        <end position="204"/>
    </location>
</feature>
<feature type="coiled-coil region" evidence="1">
    <location>
        <begin position="63"/>
        <end position="110"/>
    </location>
</feature>
<evidence type="ECO:0000256" key="2">
    <source>
        <dbReference type="SAM" id="MobiDB-lite"/>
    </source>
</evidence>
<dbReference type="GO" id="GO:0045944">
    <property type="term" value="P:positive regulation of transcription by RNA polymerase II"/>
    <property type="evidence" value="ECO:0007669"/>
    <property type="project" value="TreeGrafter"/>
</dbReference>
<dbReference type="RefSeq" id="WP_013609888.1">
    <property type="nucleotide sequence ID" value="NC_015155.1"/>
</dbReference>
<gene>
    <name evidence="3" type="ordered locus">MSU_0484</name>
</gene>
<feature type="compositionally biased region" description="Polar residues" evidence="2">
    <location>
        <begin position="324"/>
        <end position="349"/>
    </location>
</feature>
<dbReference type="Proteomes" id="UP000007484">
    <property type="component" value="Chromosome"/>
</dbReference>
<evidence type="ECO:0000313" key="3">
    <source>
        <dbReference type="EMBL" id="ADX98019.1"/>
    </source>
</evidence>
<feature type="region of interest" description="Disordered" evidence="2">
    <location>
        <begin position="318"/>
        <end position="382"/>
    </location>
</feature>
<evidence type="ECO:0000256" key="1">
    <source>
        <dbReference type="SAM" id="Coils"/>
    </source>
</evidence>
<feature type="compositionally biased region" description="Gly residues" evidence="2">
    <location>
        <begin position="493"/>
        <end position="503"/>
    </location>
</feature>
<proteinExistence type="predicted"/>
<dbReference type="PANTHER" id="PTHR46007">
    <property type="entry name" value="MEDIATOR OF RNA POLYMERASE II TRANSCRIPTION SUBUNIT 12"/>
    <property type="match status" value="1"/>
</dbReference>
<sequence>MALWRGAKLAASLLLAPSGAGIGTHLLNTYYTSIMTFDGEFFLVQAVEDLFDTGIPHIPEDIITKAEEVAKQLQQAKQQEQQQQQQESQVQEQGSQVKSKLEEIKKKREENLKSKQIFGEKKYWCRYFEYSRADSGTGIKDVTMEYDPNCKIYKIFPLNKEDQNPQQQTLQVSRVSSGSSSSSSTSSSSSSIPQSQQKKSNLGPQVFDISQINTRGQQLKNLELKNNDDYQKGAFYLLKLDKSKITKANSMIKIELAKKPNNVNKYSENQYHEKITTLQLKAPLMGDKSQDVDFEFKNSAFPASLLLVKKSKAQQQLQIAQQAEGSSNQGKKSEGTPNQGKKAEGTQNQGKKEEEPRKVYELKNSTNEERKKKLPNQPQQKFEEKVGVNGIWRFPLIPVTEKGADLSGLDMRLMYKLDEKKYSELNKNDENKNSWGNLLSNLVTGIFTWGSEEYYLVGTNNKFWNYQVGDQIQLLESTQKNQSEQTSQVSDNSGGGGGGGGGSPSSSPSQAAEEKQLVSFEIVAGVVADKPLSSKCYSEKLGLMETFSFDLFSQRVQRRITNGSGNNHSWDPDENFCEPINESIPPSTIILVGRNAKNDSLVKTK</sequence>
<accession>F0QR99</accession>
<keyword evidence="4" id="KW-1185">Reference proteome</keyword>
<evidence type="ECO:0000313" key="4">
    <source>
        <dbReference type="Proteomes" id="UP000007484"/>
    </source>
</evidence>
<dbReference type="PANTHER" id="PTHR46007:SF8">
    <property type="entry name" value="C2H2-TYPE DOMAIN-CONTAINING PROTEIN"/>
    <property type="match status" value="1"/>
</dbReference>
<feature type="compositionally biased region" description="Polar residues" evidence="2">
    <location>
        <begin position="479"/>
        <end position="492"/>
    </location>
</feature>
<protein>
    <submittedName>
        <fullName evidence="3">p97-like protein</fullName>
    </submittedName>
</protein>
<feature type="region of interest" description="Disordered" evidence="2">
    <location>
        <begin position="163"/>
        <end position="204"/>
    </location>
</feature>
<name>F0QR99_MYCSL</name>
<dbReference type="AlphaFoldDB" id="F0QR99"/>
<organism evidence="3 4">
    <name type="scientific">Mycoplasma suis (strain Illinois)</name>
    <dbReference type="NCBI Taxonomy" id="768700"/>
    <lineage>
        <taxon>Bacteria</taxon>
        <taxon>Bacillati</taxon>
        <taxon>Mycoplasmatota</taxon>
        <taxon>Mollicutes</taxon>
        <taxon>Mycoplasmataceae</taxon>
        <taxon>Mycoplasma</taxon>
    </lineage>
</organism>
<feature type="compositionally biased region" description="Basic and acidic residues" evidence="2">
    <location>
        <begin position="350"/>
        <end position="371"/>
    </location>
</feature>
<keyword evidence="1" id="KW-0175">Coiled coil</keyword>
<dbReference type="EMBL" id="CP002525">
    <property type="protein sequence ID" value="ADX98019.1"/>
    <property type="molecule type" value="Genomic_DNA"/>
</dbReference>
<dbReference type="HOGENOM" id="CLU_031532_0_0_14"/>